<keyword evidence="2" id="KW-0378">Hydrolase</keyword>
<reference evidence="2" key="1">
    <citation type="submission" date="2022-04" db="EMBL/GenBank/DDBJ databases">
        <title>Consumption of N2O by Flavobacterium azooxidireducens sp. nov. isolated from Decomposing Leaf Litter of Phragmites australis (Cav.).</title>
        <authorList>
            <person name="Behrendt U."/>
            <person name="Spanner T."/>
            <person name="Augustin J."/>
            <person name="Horn M.A."/>
            <person name="Kolb S."/>
            <person name="Ulrich A."/>
        </authorList>
    </citation>
    <scope>NUCLEOTIDE SEQUENCE</scope>
    <source>
        <strain evidence="2">IGB 4-14</strain>
    </source>
</reference>
<proteinExistence type="predicted"/>
<accession>A0ABY4KHE4</accession>
<evidence type="ECO:0000256" key="1">
    <source>
        <dbReference type="SAM" id="SignalP"/>
    </source>
</evidence>
<organism evidence="2 3">
    <name type="scientific">Flavobacterium azooxidireducens</name>
    <dbReference type="NCBI Taxonomy" id="1871076"/>
    <lineage>
        <taxon>Bacteria</taxon>
        <taxon>Pseudomonadati</taxon>
        <taxon>Bacteroidota</taxon>
        <taxon>Flavobacteriia</taxon>
        <taxon>Flavobacteriales</taxon>
        <taxon>Flavobacteriaceae</taxon>
        <taxon>Flavobacterium</taxon>
    </lineage>
</organism>
<feature type="signal peptide" evidence="1">
    <location>
        <begin position="1"/>
        <end position="23"/>
    </location>
</feature>
<dbReference type="Pfam" id="PF00657">
    <property type="entry name" value="Lipase_GDSL"/>
    <property type="match status" value="1"/>
</dbReference>
<dbReference type="GO" id="GO:0016787">
    <property type="term" value="F:hydrolase activity"/>
    <property type="evidence" value="ECO:0007669"/>
    <property type="project" value="UniProtKB-KW"/>
</dbReference>
<dbReference type="RefSeq" id="WP_248435994.1">
    <property type="nucleotide sequence ID" value="NZ_CP096205.1"/>
</dbReference>
<gene>
    <name evidence="2" type="ORF">M0M57_05140</name>
</gene>
<feature type="chain" id="PRO_5046879492" evidence="1">
    <location>
        <begin position="24"/>
        <end position="512"/>
    </location>
</feature>
<dbReference type="Proteomes" id="UP000830583">
    <property type="component" value="Chromosome"/>
</dbReference>
<keyword evidence="1" id="KW-0732">Signal</keyword>
<sequence length="512" mass="53694">MIKNNKWLLLVALTMMACSDDDAVVVNDTADGQPLTSGSADFSNYVAIGDSFAAGFSDNALFEEGQKFSYPNILASQFSLVGGSEFKIPFMVGNVGGFSNGGVQVPGYGVRLYLDTANPNGPTPTSVSGVAGTEISATIPGSYNNFGIPGAKSFHLTFPGYGSSAGNPYFARMASSPSTTVLQDALAQNPSFFSLWIGGNDELGYATAGGDASLNPLTPQAVFDATYNQLMAELTAGGRKGVIANLPPVTTLPHFYVIKYNQLTQANLTVGGNSIVPLLNAQLYGPLKNALAFLGQGDRINLLSTTDNNPMLMRDETLADLSAQLTAVLIGGGLDVPTATAFGQVFGQARQTLPTDLICLSASSRIGQSPNVPQDGVSSPSPTLGQLGITFPLPDRYVLIPTEVAEIVAATEGYNTTIENAKNTYDVAFVDAKAIMTQLSSPAGITANNFTLTSNFVTGGAFSLDGIHPSPRGYALIANKFLEAINAKYGSNFKGVNLGNYRILYPQNPDNF</sequence>
<dbReference type="SUPFAM" id="SSF52266">
    <property type="entry name" value="SGNH hydrolase"/>
    <property type="match status" value="2"/>
</dbReference>
<dbReference type="Gene3D" id="3.40.50.1110">
    <property type="entry name" value="SGNH hydrolase"/>
    <property type="match status" value="2"/>
</dbReference>
<evidence type="ECO:0000313" key="3">
    <source>
        <dbReference type="Proteomes" id="UP000830583"/>
    </source>
</evidence>
<evidence type="ECO:0000313" key="2">
    <source>
        <dbReference type="EMBL" id="UPQ80221.1"/>
    </source>
</evidence>
<keyword evidence="3" id="KW-1185">Reference proteome</keyword>
<name>A0ABY4KHE4_9FLAO</name>
<dbReference type="EMBL" id="CP096205">
    <property type="protein sequence ID" value="UPQ80221.1"/>
    <property type="molecule type" value="Genomic_DNA"/>
</dbReference>
<dbReference type="InterPro" id="IPR001087">
    <property type="entry name" value="GDSL"/>
</dbReference>
<protein>
    <submittedName>
        <fullName evidence="2">SGNH/GDSL hydrolase family protein</fullName>
    </submittedName>
</protein>
<dbReference type="PROSITE" id="PS51257">
    <property type="entry name" value="PROKAR_LIPOPROTEIN"/>
    <property type="match status" value="1"/>
</dbReference>
<dbReference type="InterPro" id="IPR036514">
    <property type="entry name" value="SGNH_hydro_sf"/>
</dbReference>